<feature type="domain" description="SPOR" evidence="6">
    <location>
        <begin position="227"/>
        <end position="303"/>
    </location>
</feature>
<organism evidence="7 8">
    <name type="scientific">Salinimonas iocasae</name>
    <dbReference type="NCBI Taxonomy" id="2572577"/>
    <lineage>
        <taxon>Bacteria</taxon>
        <taxon>Pseudomonadati</taxon>
        <taxon>Pseudomonadota</taxon>
        <taxon>Gammaproteobacteria</taxon>
        <taxon>Alteromonadales</taxon>
        <taxon>Alteromonadaceae</taxon>
        <taxon>Alteromonas/Salinimonas group</taxon>
        <taxon>Salinimonas</taxon>
    </lineage>
</organism>
<dbReference type="PROSITE" id="PS51724">
    <property type="entry name" value="SPOR"/>
    <property type="match status" value="1"/>
</dbReference>
<dbReference type="PANTHER" id="PTHR34183">
    <property type="entry name" value="ENDOLYTIC PEPTIDOGLYCAN TRANSGLYCOSYLASE RLPA"/>
    <property type="match status" value="1"/>
</dbReference>
<evidence type="ECO:0000259" key="6">
    <source>
        <dbReference type="PROSITE" id="PS51724"/>
    </source>
</evidence>
<dbReference type="GO" id="GO:0005886">
    <property type="term" value="C:plasma membrane"/>
    <property type="evidence" value="ECO:0007669"/>
    <property type="project" value="UniProtKB-SubCell"/>
</dbReference>
<dbReference type="GO" id="GO:0009279">
    <property type="term" value="C:cell outer membrane"/>
    <property type="evidence" value="ECO:0007669"/>
    <property type="project" value="TreeGrafter"/>
</dbReference>
<evidence type="ECO:0000256" key="4">
    <source>
        <dbReference type="HAMAP-Rule" id="MF_02071"/>
    </source>
</evidence>
<dbReference type="KEGG" id="salk:FBQ74_09125"/>
<keyword evidence="4" id="KW-0564">Palmitate</keyword>
<dbReference type="InterPro" id="IPR012997">
    <property type="entry name" value="RplA"/>
</dbReference>
<dbReference type="AlphaFoldDB" id="A0A5B7YDH4"/>
<comment type="function">
    <text evidence="4">Lytic transglycosylase with a strong preference for naked glycan strands that lack stem peptides.</text>
</comment>
<protein>
    <recommendedName>
        <fullName evidence="4">Endolytic peptidoglycan transglycosylase RlpA</fullName>
        <ecNumber evidence="4">4.2.2.-</ecNumber>
    </recommendedName>
</protein>
<evidence type="ECO:0000313" key="7">
    <source>
        <dbReference type="EMBL" id="QCZ93644.1"/>
    </source>
</evidence>
<dbReference type="Gene3D" id="2.40.40.10">
    <property type="entry name" value="RlpA-like domain"/>
    <property type="match status" value="1"/>
</dbReference>
<dbReference type="Proteomes" id="UP000304912">
    <property type="component" value="Chromosome"/>
</dbReference>
<dbReference type="EC" id="4.2.2.-" evidence="4"/>
<evidence type="ECO:0000313" key="8">
    <source>
        <dbReference type="Proteomes" id="UP000304912"/>
    </source>
</evidence>
<dbReference type="GO" id="GO:0000270">
    <property type="term" value="P:peptidoglycan metabolic process"/>
    <property type="evidence" value="ECO:0007669"/>
    <property type="project" value="UniProtKB-UniRule"/>
</dbReference>
<gene>
    <name evidence="4" type="primary">rlpA</name>
    <name evidence="7" type="ORF">FBQ74_09125</name>
</gene>
<dbReference type="OrthoDB" id="9779128at2"/>
<dbReference type="Pfam" id="PF03330">
    <property type="entry name" value="DPBB_1"/>
    <property type="match status" value="1"/>
</dbReference>
<keyword evidence="4" id="KW-0449">Lipoprotein</keyword>
<dbReference type="GO" id="GO:0071555">
    <property type="term" value="P:cell wall organization"/>
    <property type="evidence" value="ECO:0007669"/>
    <property type="project" value="UniProtKB-KW"/>
</dbReference>
<proteinExistence type="inferred from homology"/>
<dbReference type="InterPro" id="IPR034718">
    <property type="entry name" value="RlpA"/>
</dbReference>
<reference evidence="7 8" key="1">
    <citation type="submission" date="2019-04" db="EMBL/GenBank/DDBJ databases">
        <title>Salinimonas iocasae sp. nov., a halophilic bacterium isolated from the outer tube casing of tubeworms in Okinawa Trough.</title>
        <authorList>
            <person name="Zhang H."/>
            <person name="Wang H."/>
            <person name="Li C."/>
        </authorList>
    </citation>
    <scope>NUCLEOTIDE SEQUENCE [LARGE SCALE GENOMIC DNA]</scope>
    <source>
        <strain evidence="7 8">KX18D6</strain>
    </source>
</reference>
<dbReference type="GO" id="GO:0008932">
    <property type="term" value="F:lytic endotransglycosylase activity"/>
    <property type="evidence" value="ECO:0007669"/>
    <property type="project" value="UniProtKB-UniRule"/>
</dbReference>
<keyword evidence="4" id="KW-0472">Membrane</keyword>
<dbReference type="PROSITE" id="PS51257">
    <property type="entry name" value="PROKAR_LIPOPROTEIN"/>
    <property type="match status" value="1"/>
</dbReference>
<sequence length="305" mass="34018">MMKPVLRLIVIAGAVALTACQTPGRYAQKQDSEPTFTYEEPLMEDMMPRYEPYRSFNSRPYEVLGKRYYPMQTGKGYEQEGLASWYGQKFHGHLTSNGEAYNMFMMTAAHKTLPLPSFVKVTNLSNGKTAVVRVNDRGPFHEDRIIDLSYAAAKKLGYQKHGTARVKLEVIHFDQNNNVTVGSAPTVPYEEYAGLKPAEPVTVTVNAAKKFSVEETDVKASPVSDAPAADNETFIQVAALSDLDKAKSVSTVLSALYQVPTQIPFIDDIYKLRLGPLKDRFQVQMLLEELKNNGYPNAYTVQGTL</sequence>
<dbReference type="CDD" id="cd22268">
    <property type="entry name" value="DPBB_RlpA-like"/>
    <property type="match status" value="1"/>
</dbReference>
<accession>A0A5B7YDH4</accession>
<keyword evidence="3 4" id="KW-0961">Cell wall biogenesis/degradation</keyword>
<keyword evidence="4" id="KW-1003">Cell membrane</keyword>
<dbReference type="HAMAP" id="MF_02071">
    <property type="entry name" value="RlpA"/>
    <property type="match status" value="1"/>
</dbReference>
<dbReference type="RefSeq" id="WP_139756388.1">
    <property type="nucleotide sequence ID" value="NZ_CP039852.1"/>
</dbReference>
<dbReference type="InterPro" id="IPR007730">
    <property type="entry name" value="SPOR-like_dom"/>
</dbReference>
<dbReference type="GO" id="GO:0042834">
    <property type="term" value="F:peptidoglycan binding"/>
    <property type="evidence" value="ECO:0007669"/>
    <property type="project" value="InterPro"/>
</dbReference>
<dbReference type="InterPro" id="IPR036908">
    <property type="entry name" value="RlpA-like_sf"/>
</dbReference>
<evidence type="ECO:0000256" key="1">
    <source>
        <dbReference type="ARBA" id="ARBA00022729"/>
    </source>
</evidence>
<comment type="subcellular location">
    <subcellularLocation>
        <location evidence="4">Cell membrane</location>
        <topology evidence="4">Lipid-anchor</topology>
    </subcellularLocation>
</comment>
<keyword evidence="2 4" id="KW-0456">Lyase</keyword>
<dbReference type="NCBIfam" id="TIGR00413">
    <property type="entry name" value="rlpA"/>
    <property type="match status" value="1"/>
</dbReference>
<dbReference type="EMBL" id="CP039852">
    <property type="protein sequence ID" value="QCZ93644.1"/>
    <property type="molecule type" value="Genomic_DNA"/>
</dbReference>
<dbReference type="PANTHER" id="PTHR34183:SF1">
    <property type="entry name" value="ENDOLYTIC PEPTIDOGLYCAN TRANSGLYCOSYLASE RLPA"/>
    <property type="match status" value="1"/>
</dbReference>
<keyword evidence="8" id="KW-1185">Reference proteome</keyword>
<evidence type="ECO:0000256" key="2">
    <source>
        <dbReference type="ARBA" id="ARBA00023239"/>
    </source>
</evidence>
<evidence type="ECO:0000256" key="3">
    <source>
        <dbReference type="ARBA" id="ARBA00023316"/>
    </source>
</evidence>
<dbReference type="InterPro" id="IPR036680">
    <property type="entry name" value="SPOR-like_sf"/>
</dbReference>
<dbReference type="InterPro" id="IPR009009">
    <property type="entry name" value="RlpA-like_DPBB"/>
</dbReference>
<dbReference type="SUPFAM" id="SSF110997">
    <property type="entry name" value="Sporulation related repeat"/>
    <property type="match status" value="1"/>
</dbReference>
<name>A0A5B7YDH4_9ALTE</name>
<dbReference type="FunFam" id="2.40.40.10:FF:000003">
    <property type="entry name" value="Endolytic peptidoglycan transglycosylase RlpA"/>
    <property type="match status" value="1"/>
</dbReference>
<evidence type="ECO:0000256" key="5">
    <source>
        <dbReference type="RuleBase" id="RU003495"/>
    </source>
</evidence>
<keyword evidence="1" id="KW-0732">Signal</keyword>
<dbReference type="Gene3D" id="3.30.70.1070">
    <property type="entry name" value="Sporulation related repeat"/>
    <property type="match status" value="1"/>
</dbReference>
<dbReference type="SUPFAM" id="SSF50685">
    <property type="entry name" value="Barwin-like endoglucanases"/>
    <property type="match status" value="1"/>
</dbReference>
<comment type="similarity">
    <text evidence="4 5">Belongs to the RlpA family.</text>
</comment>
<dbReference type="Pfam" id="PF05036">
    <property type="entry name" value="SPOR"/>
    <property type="match status" value="1"/>
</dbReference>